<keyword evidence="5 8" id="KW-0811">Translocation</keyword>
<dbReference type="GO" id="GO:0009306">
    <property type="term" value="P:protein secretion"/>
    <property type="evidence" value="ECO:0007669"/>
    <property type="project" value="UniProtKB-UniRule"/>
</dbReference>
<keyword evidence="6 8" id="KW-0472">Membrane</keyword>
<keyword evidence="4 8" id="KW-1133">Transmembrane helix</keyword>
<comment type="similarity">
    <text evidence="8">Belongs to the SecE/SEC61-gamma family.</text>
</comment>
<dbReference type="NCBIfam" id="TIGR00327">
    <property type="entry name" value="secE_euk_arch"/>
    <property type="match status" value="1"/>
</dbReference>
<evidence type="ECO:0000313" key="10">
    <source>
        <dbReference type="Proteomes" id="UP000679213"/>
    </source>
</evidence>
<dbReference type="SUPFAM" id="SSF103456">
    <property type="entry name" value="Preprotein translocase SecE subunit"/>
    <property type="match status" value="1"/>
</dbReference>
<evidence type="ECO:0000313" key="9">
    <source>
        <dbReference type="EMBL" id="CAB3288354.1"/>
    </source>
</evidence>
<comment type="subunit">
    <text evidence="8">Component of the Sec protein translocase complex. Heterotrimer consisting of SecY (alpha), SecG (beta) and SecE (gamma) subunits. The heterotrimers can form oligomers, although 1 heterotrimer is thought to be able to translocate proteins. Interacts with the ribosome. May interact with SecDF, and other proteins may be involved.</text>
</comment>
<keyword evidence="8" id="KW-1003">Cell membrane</keyword>
<reference evidence="9 10" key="1">
    <citation type="submission" date="2020-04" db="EMBL/GenBank/DDBJ databases">
        <authorList>
            <consortium name="Genoscope - CEA"/>
            <person name="William W."/>
        </authorList>
    </citation>
    <scope>NUCLEOTIDE SEQUENCE [LARGE SCALE GENOMIC DNA]</scope>
    <source>
        <strain evidence="9 10">SG7</strain>
    </source>
</reference>
<evidence type="ECO:0000256" key="3">
    <source>
        <dbReference type="ARBA" id="ARBA00022927"/>
    </source>
</evidence>
<dbReference type="GO" id="GO:0006605">
    <property type="term" value="P:protein targeting"/>
    <property type="evidence" value="ECO:0007669"/>
    <property type="project" value="UniProtKB-UniRule"/>
</dbReference>
<keyword evidence="2 8" id="KW-0812">Transmembrane</keyword>
<dbReference type="RefSeq" id="WP_214400538.1">
    <property type="nucleotide sequence ID" value="NZ_LR792632.1"/>
</dbReference>
<dbReference type="AlphaFoldDB" id="A0A8D6SZL2"/>
<accession>A0A8D6SZL2</accession>
<dbReference type="InterPro" id="IPR001901">
    <property type="entry name" value="Translocase_SecE/Sec61-g"/>
</dbReference>
<keyword evidence="10" id="KW-1185">Reference proteome</keyword>
<dbReference type="GO" id="GO:0005886">
    <property type="term" value="C:plasma membrane"/>
    <property type="evidence" value="ECO:0007669"/>
    <property type="project" value="UniProtKB-SubCell"/>
</dbReference>
<keyword evidence="1 8" id="KW-0813">Transport</keyword>
<protein>
    <recommendedName>
        <fullName evidence="8">Protein translocase subunit SecE</fullName>
    </recommendedName>
    <alternativeName>
        <fullName evidence="8">Protein transport protein Sec61 gamma subunit homolog</fullName>
    </alternativeName>
</protein>
<dbReference type="GO" id="GO:0008320">
    <property type="term" value="F:protein transmembrane transporter activity"/>
    <property type="evidence" value="ECO:0007669"/>
    <property type="project" value="UniProtKB-UniRule"/>
</dbReference>
<gene>
    <name evidence="8 9" type="primary">secE</name>
    <name evidence="9" type="ORF">MLAUSG7_0684</name>
</gene>
<dbReference type="Gene3D" id="1.20.5.820">
    <property type="entry name" value="Preprotein translocase SecE subunit"/>
    <property type="match status" value="1"/>
</dbReference>
<evidence type="ECO:0000256" key="2">
    <source>
        <dbReference type="ARBA" id="ARBA00022692"/>
    </source>
</evidence>
<evidence type="ECO:0000256" key="1">
    <source>
        <dbReference type="ARBA" id="ARBA00022448"/>
    </source>
</evidence>
<name>A0A8D6SZL2_9EURY</name>
<feature type="transmembrane region" description="Helical" evidence="8">
    <location>
        <begin position="36"/>
        <end position="57"/>
    </location>
</feature>
<dbReference type="NCBIfam" id="NF006907">
    <property type="entry name" value="PRK09400.1-2"/>
    <property type="match status" value="1"/>
</dbReference>
<sequence length="76" mass="8678">MNIDIDINKKIDELKEFLEECKRVWLVIKKPTMEEYINVAKITALGITLLGVIGYIIHVPATYIKNIIKPPSTPKV</sequence>
<dbReference type="GO" id="GO:0012505">
    <property type="term" value="C:endomembrane system"/>
    <property type="evidence" value="ECO:0007669"/>
    <property type="project" value="UniProtKB-SubCell"/>
</dbReference>
<dbReference type="EMBL" id="LR792632">
    <property type="protein sequence ID" value="CAB3288354.1"/>
    <property type="molecule type" value="Genomic_DNA"/>
</dbReference>
<evidence type="ECO:0000256" key="7">
    <source>
        <dbReference type="ARBA" id="ARBA00037847"/>
    </source>
</evidence>
<organism evidence="9 10">
    <name type="scientific">Methanocaldococcus lauensis</name>
    <dbReference type="NCBI Taxonomy" id="2546128"/>
    <lineage>
        <taxon>Archaea</taxon>
        <taxon>Methanobacteriati</taxon>
        <taxon>Methanobacteriota</taxon>
        <taxon>Methanomada group</taxon>
        <taxon>Methanococci</taxon>
        <taxon>Methanococcales</taxon>
        <taxon>Methanocaldococcaceae</taxon>
        <taxon>Methanocaldococcus</taxon>
    </lineage>
</organism>
<proteinExistence type="inferred from homology"/>
<evidence type="ECO:0000256" key="4">
    <source>
        <dbReference type="ARBA" id="ARBA00022989"/>
    </source>
</evidence>
<dbReference type="KEGG" id="mesg:MLAUSG7_0684"/>
<dbReference type="InterPro" id="IPR008158">
    <property type="entry name" value="Translocase_Sec61-g"/>
</dbReference>
<comment type="subcellular location">
    <subcellularLocation>
        <location evidence="8">Cell membrane</location>
        <topology evidence="8">Single-pass membrane protein</topology>
    </subcellularLocation>
    <subcellularLocation>
        <location evidence="7">Endomembrane system</location>
        <topology evidence="7">Single-pass membrane protein</topology>
    </subcellularLocation>
</comment>
<evidence type="ECO:0000256" key="8">
    <source>
        <dbReference type="HAMAP-Rule" id="MF_00422"/>
    </source>
</evidence>
<keyword evidence="3 8" id="KW-0653">Protein transport</keyword>
<dbReference type="HAMAP" id="MF_00422">
    <property type="entry name" value="SecE"/>
    <property type="match status" value="1"/>
</dbReference>
<dbReference type="InterPro" id="IPR023391">
    <property type="entry name" value="Prot_translocase_SecE_dom_sf"/>
</dbReference>
<dbReference type="Pfam" id="PF00584">
    <property type="entry name" value="SecE"/>
    <property type="match status" value="1"/>
</dbReference>
<evidence type="ECO:0000256" key="5">
    <source>
        <dbReference type="ARBA" id="ARBA00023010"/>
    </source>
</evidence>
<dbReference type="Proteomes" id="UP000679213">
    <property type="component" value="Chromosome I"/>
</dbReference>
<evidence type="ECO:0000256" key="6">
    <source>
        <dbReference type="ARBA" id="ARBA00023136"/>
    </source>
</evidence>
<accession>A0A8D6PQ82</accession>
<comment type="function">
    <text evidence="8">Essential subunit of the Sec protein translocation channel SecYEG. Clamps together the 2 halves of SecY. May contact the channel plug during translocation.</text>
</comment>
<dbReference type="GO" id="GO:0065002">
    <property type="term" value="P:intracellular protein transmembrane transport"/>
    <property type="evidence" value="ECO:0007669"/>
    <property type="project" value="UniProtKB-UniRule"/>
</dbReference>
<dbReference type="GeneID" id="65883490"/>